<organism evidence="6 7">
    <name type="scientific">Adineta steineri</name>
    <dbReference type="NCBI Taxonomy" id="433720"/>
    <lineage>
        <taxon>Eukaryota</taxon>
        <taxon>Metazoa</taxon>
        <taxon>Spiralia</taxon>
        <taxon>Gnathifera</taxon>
        <taxon>Rotifera</taxon>
        <taxon>Eurotatoria</taxon>
        <taxon>Bdelloidea</taxon>
        <taxon>Adinetida</taxon>
        <taxon>Adinetidae</taxon>
        <taxon>Adineta</taxon>
    </lineage>
</organism>
<dbReference type="Pfam" id="PF13561">
    <property type="entry name" value="adh_short_C2"/>
    <property type="match status" value="1"/>
</dbReference>
<dbReference type="PANTHER" id="PTHR42760">
    <property type="entry name" value="SHORT-CHAIN DEHYDROGENASES/REDUCTASES FAMILY MEMBER"/>
    <property type="match status" value="1"/>
</dbReference>
<name>A0A820EVL5_9BILA</name>
<evidence type="ECO:0000256" key="5">
    <source>
        <dbReference type="ARBA" id="ARBA00041707"/>
    </source>
</evidence>
<reference evidence="6" key="1">
    <citation type="submission" date="2021-02" db="EMBL/GenBank/DDBJ databases">
        <authorList>
            <person name="Nowell W R."/>
        </authorList>
    </citation>
    <scope>NUCLEOTIDE SEQUENCE</scope>
</reference>
<dbReference type="PRINTS" id="PR00081">
    <property type="entry name" value="GDHRDH"/>
</dbReference>
<proteinExistence type="inferred from homology"/>
<dbReference type="CDD" id="cd05233">
    <property type="entry name" value="SDR_c"/>
    <property type="match status" value="1"/>
</dbReference>
<evidence type="ECO:0000313" key="7">
    <source>
        <dbReference type="Proteomes" id="UP000663881"/>
    </source>
</evidence>
<comment type="pathway">
    <text evidence="1">Lipid metabolism; fatty acid biosynthesis.</text>
</comment>
<evidence type="ECO:0000256" key="3">
    <source>
        <dbReference type="ARBA" id="ARBA00023002"/>
    </source>
</evidence>
<sequence>MSTNPGDWSQLLVNKVVFITGAAGHIAKSIAKTCYIHGARLVLGDLDPTKVNKVKEEIITNENNTDDRIFVVKLDVTNETSIQQAVQTTLDKWNTIHVLLNTAAIVTLGNIDEISGDDWSHIFDVNVRGYALTAKHIAPIMKKQNSGSIVNISSTLVQLTRNLALDLGSFNIRVNTISPGSIDSPGRTQLAKDNNMTIEEMNKKCMEGSCLKRIGQAEDIANLIVFVISDLCPFMTGANLVVDGGNLII</sequence>
<dbReference type="Gene3D" id="3.40.50.720">
    <property type="entry name" value="NAD(P)-binding Rossmann-like Domain"/>
    <property type="match status" value="1"/>
</dbReference>
<dbReference type="InterPro" id="IPR036291">
    <property type="entry name" value="NAD(P)-bd_dom_sf"/>
</dbReference>
<evidence type="ECO:0000313" key="6">
    <source>
        <dbReference type="EMBL" id="CAF4253143.1"/>
    </source>
</evidence>
<dbReference type="PANTHER" id="PTHR42760:SF133">
    <property type="entry name" value="3-OXOACYL-[ACYL-CARRIER-PROTEIN] REDUCTASE"/>
    <property type="match status" value="1"/>
</dbReference>
<dbReference type="GO" id="GO:0016616">
    <property type="term" value="F:oxidoreductase activity, acting on the CH-OH group of donors, NAD or NADP as acceptor"/>
    <property type="evidence" value="ECO:0007669"/>
    <property type="project" value="TreeGrafter"/>
</dbReference>
<dbReference type="EMBL" id="CAJOAY010012547">
    <property type="protein sequence ID" value="CAF4253143.1"/>
    <property type="molecule type" value="Genomic_DNA"/>
</dbReference>
<comment type="caution">
    <text evidence="6">The sequence shown here is derived from an EMBL/GenBank/DDBJ whole genome shotgun (WGS) entry which is preliminary data.</text>
</comment>
<protein>
    <recommendedName>
        <fullName evidence="5">3-ketoacyl-[acyl-carrier-protein] reductase beta subunit</fullName>
    </recommendedName>
    <alternativeName>
        <fullName evidence="4">Quinone reductase CBR4</fullName>
    </alternativeName>
</protein>
<dbReference type="FunFam" id="3.40.50.720:FF:000084">
    <property type="entry name" value="Short-chain dehydrogenase reductase"/>
    <property type="match status" value="1"/>
</dbReference>
<dbReference type="Proteomes" id="UP000663881">
    <property type="component" value="Unassembled WGS sequence"/>
</dbReference>
<gene>
    <name evidence="6" type="ORF">OKA104_LOCUS43709</name>
</gene>
<dbReference type="InterPro" id="IPR002347">
    <property type="entry name" value="SDR_fam"/>
</dbReference>
<evidence type="ECO:0000256" key="2">
    <source>
        <dbReference type="ARBA" id="ARBA00006484"/>
    </source>
</evidence>
<dbReference type="AlphaFoldDB" id="A0A820EVL5"/>
<accession>A0A820EVL5</accession>
<evidence type="ECO:0000256" key="1">
    <source>
        <dbReference type="ARBA" id="ARBA00005194"/>
    </source>
</evidence>
<keyword evidence="3" id="KW-0560">Oxidoreductase</keyword>
<dbReference type="SUPFAM" id="SSF51735">
    <property type="entry name" value="NAD(P)-binding Rossmann-fold domains"/>
    <property type="match status" value="1"/>
</dbReference>
<comment type="similarity">
    <text evidence="2">Belongs to the short-chain dehydrogenases/reductases (SDR) family.</text>
</comment>
<evidence type="ECO:0000256" key="4">
    <source>
        <dbReference type="ARBA" id="ARBA00041580"/>
    </source>
</evidence>